<dbReference type="Gene3D" id="1.20.1280.50">
    <property type="match status" value="1"/>
</dbReference>
<evidence type="ECO:0000313" key="3">
    <source>
        <dbReference type="Proteomes" id="UP000267821"/>
    </source>
</evidence>
<accession>A0A3N4LHM1</accession>
<dbReference type="OrthoDB" id="5385983at2759"/>
<dbReference type="Proteomes" id="UP000267821">
    <property type="component" value="Unassembled WGS sequence"/>
</dbReference>
<gene>
    <name evidence="2" type="ORF">L211DRAFT_810793</name>
</gene>
<dbReference type="Pfam" id="PF12937">
    <property type="entry name" value="F-box-like"/>
    <property type="match status" value="1"/>
</dbReference>
<proteinExistence type="predicted"/>
<dbReference type="SUPFAM" id="SSF81383">
    <property type="entry name" value="F-box domain"/>
    <property type="match status" value="1"/>
</dbReference>
<dbReference type="PROSITE" id="PS50181">
    <property type="entry name" value="FBOX"/>
    <property type="match status" value="1"/>
</dbReference>
<name>A0A3N4LHM1_9PEZI</name>
<keyword evidence="3" id="KW-1185">Reference proteome</keyword>
<dbReference type="InterPro" id="IPR001810">
    <property type="entry name" value="F-box_dom"/>
</dbReference>
<reference evidence="2 3" key="1">
    <citation type="journal article" date="2018" name="Nat. Ecol. Evol.">
        <title>Pezizomycetes genomes reveal the molecular basis of ectomycorrhizal truffle lifestyle.</title>
        <authorList>
            <person name="Murat C."/>
            <person name="Payen T."/>
            <person name="Noel B."/>
            <person name="Kuo A."/>
            <person name="Morin E."/>
            <person name="Chen J."/>
            <person name="Kohler A."/>
            <person name="Krizsan K."/>
            <person name="Balestrini R."/>
            <person name="Da Silva C."/>
            <person name="Montanini B."/>
            <person name="Hainaut M."/>
            <person name="Levati E."/>
            <person name="Barry K.W."/>
            <person name="Belfiori B."/>
            <person name="Cichocki N."/>
            <person name="Clum A."/>
            <person name="Dockter R.B."/>
            <person name="Fauchery L."/>
            <person name="Guy J."/>
            <person name="Iotti M."/>
            <person name="Le Tacon F."/>
            <person name="Lindquist E.A."/>
            <person name="Lipzen A."/>
            <person name="Malagnac F."/>
            <person name="Mello A."/>
            <person name="Molinier V."/>
            <person name="Miyauchi S."/>
            <person name="Poulain J."/>
            <person name="Riccioni C."/>
            <person name="Rubini A."/>
            <person name="Sitrit Y."/>
            <person name="Splivallo R."/>
            <person name="Traeger S."/>
            <person name="Wang M."/>
            <person name="Zifcakova L."/>
            <person name="Wipf D."/>
            <person name="Zambonelli A."/>
            <person name="Paolocci F."/>
            <person name="Nowrousian M."/>
            <person name="Ottonello S."/>
            <person name="Baldrian P."/>
            <person name="Spatafora J.W."/>
            <person name="Henrissat B."/>
            <person name="Nagy L.G."/>
            <person name="Aury J.M."/>
            <person name="Wincker P."/>
            <person name="Grigoriev I.V."/>
            <person name="Bonfante P."/>
            <person name="Martin F.M."/>
        </authorList>
    </citation>
    <scope>NUCLEOTIDE SEQUENCE [LARGE SCALE GENOMIC DNA]</scope>
    <source>
        <strain evidence="2 3">ATCC MYA-4762</strain>
    </source>
</reference>
<organism evidence="2 3">
    <name type="scientific">Terfezia boudieri ATCC MYA-4762</name>
    <dbReference type="NCBI Taxonomy" id="1051890"/>
    <lineage>
        <taxon>Eukaryota</taxon>
        <taxon>Fungi</taxon>
        <taxon>Dikarya</taxon>
        <taxon>Ascomycota</taxon>
        <taxon>Pezizomycotina</taxon>
        <taxon>Pezizomycetes</taxon>
        <taxon>Pezizales</taxon>
        <taxon>Pezizaceae</taxon>
        <taxon>Terfezia</taxon>
    </lineage>
</organism>
<evidence type="ECO:0000313" key="2">
    <source>
        <dbReference type="EMBL" id="RPB22373.1"/>
    </source>
</evidence>
<dbReference type="AlphaFoldDB" id="A0A3N4LHM1"/>
<dbReference type="InParanoid" id="A0A3N4LHM1"/>
<protein>
    <recommendedName>
        <fullName evidence="1">F-box domain-containing protein</fullName>
    </recommendedName>
</protein>
<sequence length="281" mass="32420">MVKQRKLESLPLEVIHQIFRYLSPSDLTSLRLTRRSISFFATSNHLWQLHCQSLWKSKICLRDCRDIPPSVWAFSLVVNGWFRAFSKVLEIAHSQWLLGEEALDNTIWMVFFKSSLVNANTWPLTWHVLVECSDTKIVSAIDGLPLKASKWFVDDRPSFRVTAYPPNIPSRDPSTWCRIMQHVQVLMISDAPEFLHGLANLDSIIRSEASDSKECECQNFNKILVQIVERRQVEIRDRLSNILAVRADICIGDDMATLRVRSAQVFVATTYIDVYDFPHVV</sequence>
<dbReference type="SMART" id="SM00256">
    <property type="entry name" value="FBOX"/>
    <property type="match status" value="1"/>
</dbReference>
<dbReference type="InterPro" id="IPR036047">
    <property type="entry name" value="F-box-like_dom_sf"/>
</dbReference>
<feature type="domain" description="F-box" evidence="1">
    <location>
        <begin position="4"/>
        <end position="50"/>
    </location>
</feature>
<dbReference type="EMBL" id="ML121552">
    <property type="protein sequence ID" value="RPB22373.1"/>
    <property type="molecule type" value="Genomic_DNA"/>
</dbReference>
<evidence type="ECO:0000259" key="1">
    <source>
        <dbReference type="PROSITE" id="PS50181"/>
    </source>
</evidence>